<dbReference type="Proteomes" id="UP000008221">
    <property type="component" value="Chromosome"/>
</dbReference>
<keyword evidence="2" id="KW-1133">Transmembrane helix</keyword>
<feature type="transmembrane region" description="Helical" evidence="2">
    <location>
        <begin position="122"/>
        <end position="141"/>
    </location>
</feature>
<reference evidence="3 4" key="1">
    <citation type="journal article" date="2009" name="Genome Res.">
        <title>Complete genome of the cellulolytic thermophile Acidothermus cellulolyticus 11B provides insights into its ecophysiological and evolutionary adaptations.</title>
        <authorList>
            <person name="Barabote R.D."/>
            <person name="Xie G."/>
            <person name="Leu D.H."/>
            <person name="Normand P."/>
            <person name="Necsulea A."/>
            <person name="Daubin V."/>
            <person name="Medigue C."/>
            <person name="Adney W.S."/>
            <person name="Xu X.C."/>
            <person name="Lapidus A."/>
            <person name="Parales R.E."/>
            <person name="Detter C."/>
            <person name="Pujic P."/>
            <person name="Bruce D."/>
            <person name="Lavire C."/>
            <person name="Challacombe J.F."/>
            <person name="Brettin T.S."/>
            <person name="Berry A.M."/>
        </authorList>
    </citation>
    <scope>NUCLEOTIDE SEQUENCE [LARGE SCALE GENOMIC DNA]</scope>
    <source>
        <strain evidence="4">ATCC 43068 / DSM 8971 / 11B</strain>
    </source>
</reference>
<keyword evidence="2" id="KW-0472">Membrane</keyword>
<sequence>MSESDPRNHPWTPYPGPRPAPYRSEPPVPDRPARPLLEPADGWTMLLGTLAVLPVGVIGALVWIGLAPRVPAAVTADHHVSFVGSEPRGFITADITFLAIALAAGVLCGVLAAILGRHRGTAVAVAMAAGGVGASYLMSWLGTWLTGGPAHRWAQHAVPGTHSYFLHLQTQPFLFAWPFVAVLVVLIAVAVTDAR</sequence>
<dbReference type="InParanoid" id="A0LTS0"/>
<name>A0LTS0_ACIC1</name>
<gene>
    <name evidence="3" type="ordered locus">Acel_1057</name>
</gene>
<evidence type="ECO:0000256" key="1">
    <source>
        <dbReference type="SAM" id="MobiDB-lite"/>
    </source>
</evidence>
<proteinExistence type="predicted"/>
<evidence type="ECO:0000313" key="4">
    <source>
        <dbReference type="Proteomes" id="UP000008221"/>
    </source>
</evidence>
<dbReference type="KEGG" id="ace:Acel_1057"/>
<dbReference type="HOGENOM" id="CLU_1393674_0_0_11"/>
<dbReference type="RefSeq" id="WP_011719893.1">
    <property type="nucleotide sequence ID" value="NC_008578.1"/>
</dbReference>
<feature type="region of interest" description="Disordered" evidence="1">
    <location>
        <begin position="1"/>
        <end position="34"/>
    </location>
</feature>
<feature type="transmembrane region" description="Helical" evidence="2">
    <location>
        <begin position="173"/>
        <end position="192"/>
    </location>
</feature>
<keyword evidence="2" id="KW-0812">Transmembrane</keyword>
<dbReference type="AlphaFoldDB" id="A0LTS0"/>
<feature type="transmembrane region" description="Helical" evidence="2">
    <location>
        <begin position="43"/>
        <end position="66"/>
    </location>
</feature>
<evidence type="ECO:0000313" key="3">
    <source>
        <dbReference type="EMBL" id="ABK52830.1"/>
    </source>
</evidence>
<keyword evidence="4" id="KW-1185">Reference proteome</keyword>
<dbReference type="TCDB" id="9.B.148.1.10">
    <property type="family name" value="the bacterial 4 tms putative dmt (b-4dmt) family"/>
</dbReference>
<organism evidence="3 4">
    <name type="scientific">Acidothermus cellulolyticus (strain ATCC 43068 / DSM 8971 / 11B)</name>
    <dbReference type="NCBI Taxonomy" id="351607"/>
    <lineage>
        <taxon>Bacteria</taxon>
        <taxon>Bacillati</taxon>
        <taxon>Actinomycetota</taxon>
        <taxon>Actinomycetes</taxon>
        <taxon>Acidothermales</taxon>
        <taxon>Acidothermaceae</taxon>
        <taxon>Acidothermus</taxon>
    </lineage>
</organism>
<evidence type="ECO:0000256" key="2">
    <source>
        <dbReference type="SAM" id="Phobius"/>
    </source>
</evidence>
<accession>A0LTS0</accession>
<dbReference type="STRING" id="351607.Acel_1057"/>
<feature type="compositionally biased region" description="Pro residues" evidence="1">
    <location>
        <begin position="12"/>
        <end position="30"/>
    </location>
</feature>
<evidence type="ECO:0008006" key="5">
    <source>
        <dbReference type="Google" id="ProtNLM"/>
    </source>
</evidence>
<dbReference type="EMBL" id="CP000481">
    <property type="protein sequence ID" value="ABK52830.1"/>
    <property type="molecule type" value="Genomic_DNA"/>
</dbReference>
<protein>
    <recommendedName>
        <fullName evidence="5">DUF2567 domain-containing protein</fullName>
    </recommendedName>
</protein>
<feature type="transmembrane region" description="Helical" evidence="2">
    <location>
        <begin position="95"/>
        <end position="115"/>
    </location>
</feature>